<evidence type="ECO:0000313" key="3">
    <source>
        <dbReference type="Proteomes" id="UP000196086"/>
    </source>
</evidence>
<gene>
    <name evidence="2" type="ORF">HK14_00080</name>
</gene>
<sequence length="327" mass="37955">MSAQVNHSYHTERKGVTALAVMIAEMGHIWRETNTGDIGIDGQIEFVSVDGQARGPIIAVQIKSGKSYIIQDDLNNIVYYPNAQHSAYWENYPLPVILIIYNPEDNTLYWEDARQALRAKDKKNKILIPQTNKIEKENRNDIFKNCYNSDFKYTENVKEIVYEMSLKRTNNAGFLITWAEMFCYGLTDICQELYYGMDLFMTIAETRLKAGCGIGLCSIEYDFMFDFIKYLVSQNLVHIDFSNVNRVWETNHMLPTFVAPLTRRGKQLVIAFHEIEKDLIEKNIIKQREGLHVAQEGFYSMDTISFIQRVPLIKDFIDTLRKDKINP</sequence>
<evidence type="ECO:0000313" key="2">
    <source>
        <dbReference type="EMBL" id="OUJ04594.1"/>
    </source>
</evidence>
<name>A0A1Z5YZ58_9PROT</name>
<dbReference type="InterPro" id="IPR025375">
    <property type="entry name" value="DUF4365"/>
</dbReference>
<evidence type="ECO:0000259" key="1">
    <source>
        <dbReference type="Pfam" id="PF14280"/>
    </source>
</evidence>
<organism evidence="2 3">
    <name type="scientific">Acetobacter cibinongensis</name>
    <dbReference type="NCBI Taxonomy" id="146475"/>
    <lineage>
        <taxon>Bacteria</taxon>
        <taxon>Pseudomonadati</taxon>
        <taxon>Pseudomonadota</taxon>
        <taxon>Alphaproteobacteria</taxon>
        <taxon>Acetobacterales</taxon>
        <taxon>Acetobacteraceae</taxon>
        <taxon>Acetobacter</taxon>
    </lineage>
</organism>
<dbReference type="Pfam" id="PF14280">
    <property type="entry name" value="DUF4365"/>
    <property type="match status" value="1"/>
</dbReference>
<accession>A0A1Z5YZ58</accession>
<dbReference type="RefSeq" id="WP_086650083.1">
    <property type="nucleotide sequence ID" value="NZ_JOMQ01000001.1"/>
</dbReference>
<dbReference type="Proteomes" id="UP000196086">
    <property type="component" value="Unassembled WGS sequence"/>
</dbReference>
<dbReference type="AlphaFoldDB" id="A0A1Z5YZ58"/>
<comment type="caution">
    <text evidence="2">The sequence shown here is derived from an EMBL/GenBank/DDBJ whole genome shotgun (WGS) entry which is preliminary data.</text>
</comment>
<proteinExistence type="predicted"/>
<dbReference type="OrthoDB" id="789223at2"/>
<protein>
    <recommendedName>
        <fullName evidence="1">DUF4365 domain-containing protein</fullName>
    </recommendedName>
</protein>
<dbReference type="EMBL" id="JOMQ01000001">
    <property type="protein sequence ID" value="OUJ04594.1"/>
    <property type="molecule type" value="Genomic_DNA"/>
</dbReference>
<reference evidence="2 3" key="1">
    <citation type="submission" date="2014-06" db="EMBL/GenBank/DDBJ databases">
        <authorList>
            <person name="Ju J."/>
            <person name="Zhang J."/>
        </authorList>
    </citation>
    <scope>NUCLEOTIDE SEQUENCE [LARGE SCALE GENOMIC DNA]</scope>
    <source>
        <strain evidence="2 3">DsW_47</strain>
    </source>
</reference>
<feature type="domain" description="DUF4365" evidence="1">
    <location>
        <begin position="12"/>
        <end position="143"/>
    </location>
</feature>